<dbReference type="AlphaFoldDB" id="A0A8H7A7Q3"/>
<dbReference type="Pfam" id="PF20246">
    <property type="entry name" value="DUF6601"/>
    <property type="match status" value="1"/>
</dbReference>
<name>A0A8H7A7Q3_9EURO</name>
<sequence>MQRYGSQSATAFIVSRAGQPALKRPTPPISTENPRKASASTTSVSDSPFPVILFQRDQFVWPNKSPIIYLTLDLQTPKLNAIHQHLWLAGLSSAARPLHRQKLLGRILLVTEDPNEHLVWFETQLFIKPLPDYLLDYSYWSENLCHDEDLRQAACGLLLSYAWLVCYKCDLEIAKETGLLPKDIEWPD</sequence>
<evidence type="ECO:0000313" key="3">
    <source>
        <dbReference type="Proteomes" id="UP000606974"/>
    </source>
</evidence>
<organism evidence="2 3">
    <name type="scientific">Endocarpon pusillum</name>
    <dbReference type="NCBI Taxonomy" id="364733"/>
    <lineage>
        <taxon>Eukaryota</taxon>
        <taxon>Fungi</taxon>
        <taxon>Dikarya</taxon>
        <taxon>Ascomycota</taxon>
        <taxon>Pezizomycotina</taxon>
        <taxon>Eurotiomycetes</taxon>
        <taxon>Chaetothyriomycetidae</taxon>
        <taxon>Verrucariales</taxon>
        <taxon>Verrucariaceae</taxon>
        <taxon>Endocarpon</taxon>
    </lineage>
</organism>
<dbReference type="InterPro" id="IPR046536">
    <property type="entry name" value="DUF6601"/>
</dbReference>
<proteinExistence type="predicted"/>
<accession>A0A8H7A7Q3</accession>
<protein>
    <submittedName>
        <fullName evidence="2">Uncharacterized protein</fullName>
    </submittedName>
</protein>
<gene>
    <name evidence="2" type="ORF">GJ744_006773</name>
</gene>
<dbReference type="EMBL" id="JAACFV010000308">
    <property type="protein sequence ID" value="KAF7502177.1"/>
    <property type="molecule type" value="Genomic_DNA"/>
</dbReference>
<dbReference type="PANTHER" id="PTHR34414">
    <property type="entry name" value="HET DOMAIN-CONTAINING PROTEIN-RELATED"/>
    <property type="match status" value="1"/>
</dbReference>
<evidence type="ECO:0000256" key="1">
    <source>
        <dbReference type="SAM" id="MobiDB-lite"/>
    </source>
</evidence>
<dbReference type="PANTHER" id="PTHR34414:SF1">
    <property type="entry name" value="SUBTILISIN-LIKE SERINE PROTEASE"/>
    <property type="match status" value="1"/>
</dbReference>
<dbReference type="OrthoDB" id="5086500at2759"/>
<feature type="region of interest" description="Disordered" evidence="1">
    <location>
        <begin position="15"/>
        <end position="45"/>
    </location>
</feature>
<reference evidence="2" key="1">
    <citation type="submission" date="2020-02" db="EMBL/GenBank/DDBJ databases">
        <authorList>
            <person name="Palmer J.M."/>
        </authorList>
    </citation>
    <scope>NUCLEOTIDE SEQUENCE</scope>
    <source>
        <strain evidence="2">EPUS1.4</strain>
        <tissue evidence="2">Thallus</tissue>
    </source>
</reference>
<comment type="caution">
    <text evidence="2">The sequence shown here is derived from an EMBL/GenBank/DDBJ whole genome shotgun (WGS) entry which is preliminary data.</text>
</comment>
<evidence type="ECO:0000313" key="2">
    <source>
        <dbReference type="EMBL" id="KAF7502177.1"/>
    </source>
</evidence>
<keyword evidence="3" id="KW-1185">Reference proteome</keyword>
<dbReference type="Proteomes" id="UP000606974">
    <property type="component" value="Unassembled WGS sequence"/>
</dbReference>